<keyword evidence="2" id="KW-1185">Reference proteome</keyword>
<dbReference type="STRING" id="76123.AS203_05725"/>
<dbReference type="AlphaFoldDB" id="A0A0S2KK31"/>
<dbReference type="KEGG" id="peo:AS203_05725"/>
<organism evidence="1 2">
    <name type="scientific">Hoylesella enoeca</name>
    <dbReference type="NCBI Taxonomy" id="76123"/>
    <lineage>
        <taxon>Bacteria</taxon>
        <taxon>Pseudomonadati</taxon>
        <taxon>Bacteroidota</taxon>
        <taxon>Bacteroidia</taxon>
        <taxon>Bacteroidales</taxon>
        <taxon>Prevotellaceae</taxon>
        <taxon>Hoylesella</taxon>
    </lineage>
</organism>
<sequence length="85" mass="9754">MRIDSGENLKIIQGAKPFRLAPLLYHINMNHHVIAIAISQWEMKSTCKQDHFSNSFIKSSIYRLISSIDEIKLAGYRLISAAVFY</sequence>
<name>A0A0S2KK31_9BACT</name>
<proteinExistence type="predicted"/>
<evidence type="ECO:0000313" key="2">
    <source>
        <dbReference type="Proteomes" id="UP000056252"/>
    </source>
</evidence>
<protein>
    <submittedName>
        <fullName evidence="1">Uncharacterized protein</fullName>
    </submittedName>
</protein>
<reference evidence="2" key="1">
    <citation type="submission" date="2015-11" db="EMBL/GenBank/DDBJ databases">
        <authorList>
            <person name="Holder M.E."/>
            <person name="Ajami N.J."/>
            <person name="Petrosino J.F."/>
        </authorList>
    </citation>
    <scope>NUCLEOTIDE SEQUENCE [LARGE SCALE GENOMIC DNA]</scope>
    <source>
        <strain evidence="2">F0113</strain>
    </source>
</reference>
<accession>A0A0S2KK31</accession>
<dbReference type="EMBL" id="CP013195">
    <property type="protein sequence ID" value="ALO48636.1"/>
    <property type="molecule type" value="Genomic_DNA"/>
</dbReference>
<dbReference type="Proteomes" id="UP000056252">
    <property type="component" value="Chromosome"/>
</dbReference>
<gene>
    <name evidence="1" type="ORF">AS203_05725</name>
</gene>
<evidence type="ECO:0000313" key="1">
    <source>
        <dbReference type="EMBL" id="ALO48636.1"/>
    </source>
</evidence>